<dbReference type="GO" id="GO:0016655">
    <property type="term" value="F:oxidoreductase activity, acting on NAD(P)H, quinone or similar compound as acceptor"/>
    <property type="evidence" value="ECO:0007669"/>
    <property type="project" value="UniProtKB-UniRule"/>
</dbReference>
<protein>
    <recommendedName>
        <fullName evidence="5">NADH-quinone oxidoreductase subunit H</fullName>
        <ecNumber evidence="5">7.1.1.-</ecNumber>
    </recommendedName>
    <alternativeName>
        <fullName evidence="5">NADH dehydrogenase I subunit H</fullName>
    </alternativeName>
    <alternativeName>
        <fullName evidence="5">NDH-1 subunit H</fullName>
    </alternativeName>
</protein>
<evidence type="ECO:0000256" key="6">
    <source>
        <dbReference type="RuleBase" id="RU000471"/>
    </source>
</evidence>
<comment type="function">
    <text evidence="5">NDH-1 shuttles electrons from NADH, via FMN and iron-sulfur (Fe-S) centers, to quinones in the respiratory chain. The immediate electron acceptor for the enzyme in this species is believed to be ubiquinone. Couples the redox reaction to proton translocation (for every two electrons transferred, four hydrogen ions are translocated across the cytoplasmic membrane), and thus conserves the redox energy in a proton gradient. This subunit may bind ubiquinone.</text>
</comment>
<comment type="similarity">
    <text evidence="5 6">Belongs to the complex I subunit 1 family.</text>
</comment>
<keyword evidence="5" id="KW-1003">Cell membrane</keyword>
<comment type="catalytic activity">
    <reaction evidence="5">
        <text>a quinone + NADH + 5 H(+)(in) = a quinol + NAD(+) + 4 H(+)(out)</text>
        <dbReference type="Rhea" id="RHEA:57888"/>
        <dbReference type="ChEBI" id="CHEBI:15378"/>
        <dbReference type="ChEBI" id="CHEBI:24646"/>
        <dbReference type="ChEBI" id="CHEBI:57540"/>
        <dbReference type="ChEBI" id="CHEBI:57945"/>
        <dbReference type="ChEBI" id="CHEBI:132124"/>
    </reaction>
</comment>
<organism evidence="7 8">
    <name type="scientific">Alteribacter lacisalsi</name>
    <dbReference type="NCBI Taxonomy" id="2045244"/>
    <lineage>
        <taxon>Bacteria</taxon>
        <taxon>Bacillati</taxon>
        <taxon>Bacillota</taxon>
        <taxon>Bacilli</taxon>
        <taxon>Bacillales</taxon>
        <taxon>Bacillaceae</taxon>
        <taxon>Alteribacter</taxon>
    </lineage>
</organism>
<keyword evidence="4 5" id="KW-0472">Membrane</keyword>
<sequence>MDLLMMVVYAVTVLMLLLGAVTYSILFERKVIGYMQVRHGPNRHGPFGMLQTIADVSKLLMKEDVIPKAADRPIFILAPVIAFVPAFAIFATIAWSENIYAADLSIGVLYFIGISSITTLGVIMGGWSSNNKYSLMGAMRGVAQVISYEIPLVLSIVGVVILAGSLNFREIVLYQESIGLWLIIPQFLAFFVYMISAIAELNRSPFDLPEAESELVSGYHTEYSGFRFAFFMLAEYTYAIAISALATTLFLGGWLGPAFLPGIVWFLLKMCGFMFIWFWLRATLPRARVDHLMGFGWKVLIPLALINIVITAIIKVWMGW</sequence>
<keyword evidence="5" id="KW-0874">Quinone</keyword>
<dbReference type="GO" id="GO:0003954">
    <property type="term" value="F:NADH dehydrogenase activity"/>
    <property type="evidence" value="ECO:0007669"/>
    <property type="project" value="TreeGrafter"/>
</dbReference>
<dbReference type="GO" id="GO:0005886">
    <property type="term" value="C:plasma membrane"/>
    <property type="evidence" value="ECO:0007669"/>
    <property type="project" value="UniProtKB-SubCell"/>
</dbReference>
<dbReference type="AlphaFoldDB" id="A0A2W0H2P4"/>
<evidence type="ECO:0000313" key="8">
    <source>
        <dbReference type="Proteomes" id="UP000248066"/>
    </source>
</evidence>
<dbReference type="Proteomes" id="UP000248066">
    <property type="component" value="Unassembled WGS sequence"/>
</dbReference>
<reference evidence="7 8" key="1">
    <citation type="submission" date="2017-10" db="EMBL/GenBank/DDBJ databases">
        <title>Bacillus sp. nov., a halophilic bacterium isolated from a Yangshapao Lake.</title>
        <authorList>
            <person name="Wang H."/>
        </authorList>
    </citation>
    <scope>NUCLEOTIDE SEQUENCE [LARGE SCALE GENOMIC DNA]</scope>
    <source>
        <strain evidence="7 8">YSP-3</strain>
    </source>
</reference>
<evidence type="ECO:0000256" key="4">
    <source>
        <dbReference type="ARBA" id="ARBA00023136"/>
    </source>
</evidence>
<keyword evidence="5 6" id="KW-0520">NAD</keyword>
<keyword evidence="5" id="KW-0830">Ubiquinone</keyword>
<dbReference type="PANTHER" id="PTHR11432:SF3">
    <property type="entry name" value="NADH-UBIQUINONE OXIDOREDUCTASE CHAIN 1"/>
    <property type="match status" value="1"/>
</dbReference>
<gene>
    <name evidence="5" type="primary">nuoH</name>
    <name evidence="7" type="ORF">CR205_17030</name>
</gene>
<feature type="transmembrane region" description="Helical" evidence="5">
    <location>
        <begin position="74"/>
        <end position="95"/>
    </location>
</feature>
<dbReference type="GO" id="GO:0009060">
    <property type="term" value="P:aerobic respiration"/>
    <property type="evidence" value="ECO:0007669"/>
    <property type="project" value="TreeGrafter"/>
</dbReference>
<dbReference type="HAMAP" id="MF_01350">
    <property type="entry name" value="NDH1_NuoH"/>
    <property type="match status" value="1"/>
</dbReference>
<feature type="transmembrane region" description="Helical" evidence="5">
    <location>
        <begin position="148"/>
        <end position="166"/>
    </location>
</feature>
<proteinExistence type="inferred from homology"/>
<keyword evidence="3 5" id="KW-1133">Transmembrane helix</keyword>
<comment type="caution">
    <text evidence="7">The sequence shown here is derived from an EMBL/GenBank/DDBJ whole genome shotgun (WGS) entry which is preliminary data.</text>
</comment>
<feature type="transmembrane region" description="Helical" evidence="5">
    <location>
        <begin position="107"/>
        <end position="127"/>
    </location>
</feature>
<dbReference type="OrthoDB" id="9803734at2"/>
<dbReference type="RefSeq" id="WP_110521348.1">
    <property type="nucleotide sequence ID" value="NZ_PDOF01000003.1"/>
</dbReference>
<evidence type="ECO:0000256" key="1">
    <source>
        <dbReference type="ARBA" id="ARBA00004141"/>
    </source>
</evidence>
<comment type="subunit">
    <text evidence="5">NDH-1 is composed of 14 different subunits. Subunits NuoA, H, J, K, L, M, N constitute the membrane sector of the complex.</text>
</comment>
<feature type="transmembrane region" description="Helical" evidence="5">
    <location>
        <begin position="6"/>
        <end position="26"/>
    </location>
</feature>
<feature type="transmembrane region" description="Helical" evidence="5">
    <location>
        <begin position="262"/>
        <end position="280"/>
    </location>
</feature>
<feature type="transmembrane region" description="Helical" evidence="5">
    <location>
        <begin position="292"/>
        <end position="318"/>
    </location>
</feature>
<keyword evidence="2 5" id="KW-0812">Transmembrane</keyword>
<dbReference type="InterPro" id="IPR001694">
    <property type="entry name" value="NADH_UbQ_OxRdtase_su1/FPO"/>
</dbReference>
<dbReference type="PANTHER" id="PTHR11432">
    <property type="entry name" value="NADH DEHYDROGENASE SUBUNIT 1"/>
    <property type="match status" value="1"/>
</dbReference>
<dbReference type="NCBIfam" id="NF004741">
    <property type="entry name" value="PRK06076.1-2"/>
    <property type="match status" value="1"/>
</dbReference>
<dbReference type="EC" id="7.1.1.-" evidence="5"/>
<feature type="transmembrane region" description="Helical" evidence="5">
    <location>
        <begin position="178"/>
        <end position="199"/>
    </location>
</feature>
<dbReference type="PROSITE" id="PS00668">
    <property type="entry name" value="COMPLEX1_ND1_2"/>
    <property type="match status" value="1"/>
</dbReference>
<dbReference type="InterPro" id="IPR018086">
    <property type="entry name" value="NADH_UbQ_OxRdtase_su1_CS"/>
</dbReference>
<evidence type="ECO:0000256" key="5">
    <source>
        <dbReference type="HAMAP-Rule" id="MF_01350"/>
    </source>
</evidence>
<keyword evidence="5" id="KW-1278">Translocase</keyword>
<dbReference type="EMBL" id="PDOF01000003">
    <property type="protein sequence ID" value="PYZ96073.1"/>
    <property type="molecule type" value="Genomic_DNA"/>
</dbReference>
<accession>A0A2W0H2P4</accession>
<feature type="transmembrane region" description="Helical" evidence="5">
    <location>
        <begin position="236"/>
        <end position="256"/>
    </location>
</feature>
<keyword evidence="8" id="KW-1185">Reference proteome</keyword>
<evidence type="ECO:0000256" key="3">
    <source>
        <dbReference type="ARBA" id="ARBA00022989"/>
    </source>
</evidence>
<dbReference type="GO" id="GO:0048038">
    <property type="term" value="F:quinone binding"/>
    <property type="evidence" value="ECO:0007669"/>
    <property type="project" value="UniProtKB-KW"/>
</dbReference>
<dbReference type="Pfam" id="PF00146">
    <property type="entry name" value="NADHdh"/>
    <property type="match status" value="1"/>
</dbReference>
<name>A0A2W0H2P4_9BACI</name>
<evidence type="ECO:0000256" key="2">
    <source>
        <dbReference type="ARBA" id="ARBA00022692"/>
    </source>
</evidence>
<evidence type="ECO:0000313" key="7">
    <source>
        <dbReference type="EMBL" id="PYZ96073.1"/>
    </source>
</evidence>
<comment type="subcellular location">
    <subcellularLocation>
        <location evidence="5 6">Cell membrane</location>
        <topology evidence="5 6">Multi-pass membrane protein</topology>
    </subcellularLocation>
    <subcellularLocation>
        <location evidence="1">Membrane</location>
        <topology evidence="1">Multi-pass membrane protein</topology>
    </subcellularLocation>
</comment>